<sequence length="31" mass="3520">MAHLIASSLKLLISRQRYGFNVLFDLVSKQA</sequence>
<evidence type="ECO:0000313" key="2">
    <source>
        <dbReference type="Proteomes" id="UP000188268"/>
    </source>
</evidence>
<dbReference type="AlphaFoldDB" id="A0A1R3IG90"/>
<reference evidence="1 2" key="1">
    <citation type="submission" date="2013-09" db="EMBL/GenBank/DDBJ databases">
        <title>Corchorus capsularis genome sequencing.</title>
        <authorList>
            <person name="Alam M."/>
            <person name="Haque M.S."/>
            <person name="Islam M.S."/>
            <person name="Emdad E.M."/>
            <person name="Islam M.M."/>
            <person name="Ahmed B."/>
            <person name="Halim A."/>
            <person name="Hossen Q.M.M."/>
            <person name="Hossain M.Z."/>
            <person name="Ahmed R."/>
            <person name="Khan M.M."/>
            <person name="Islam R."/>
            <person name="Rashid M.M."/>
            <person name="Khan S.A."/>
            <person name="Rahman M.S."/>
            <person name="Alam M."/>
        </authorList>
    </citation>
    <scope>NUCLEOTIDE SEQUENCE [LARGE SCALE GENOMIC DNA]</scope>
    <source>
        <strain evidence="2">cv. CVL-1</strain>
        <tissue evidence="1">Whole seedling</tissue>
    </source>
</reference>
<comment type="caution">
    <text evidence="1">The sequence shown here is derived from an EMBL/GenBank/DDBJ whole genome shotgun (WGS) entry which is preliminary data.</text>
</comment>
<name>A0A1R3IG90_COCAP</name>
<gene>
    <name evidence="1" type="ORF">CCACVL1_12348</name>
</gene>
<proteinExistence type="predicted"/>
<evidence type="ECO:0000313" key="1">
    <source>
        <dbReference type="EMBL" id="OMO81594.1"/>
    </source>
</evidence>
<dbReference type="Gramene" id="OMO81594">
    <property type="protein sequence ID" value="OMO81594"/>
    <property type="gene ID" value="CCACVL1_12348"/>
</dbReference>
<accession>A0A1R3IG90</accession>
<organism evidence="1 2">
    <name type="scientific">Corchorus capsularis</name>
    <name type="common">Jute</name>
    <dbReference type="NCBI Taxonomy" id="210143"/>
    <lineage>
        <taxon>Eukaryota</taxon>
        <taxon>Viridiplantae</taxon>
        <taxon>Streptophyta</taxon>
        <taxon>Embryophyta</taxon>
        <taxon>Tracheophyta</taxon>
        <taxon>Spermatophyta</taxon>
        <taxon>Magnoliopsida</taxon>
        <taxon>eudicotyledons</taxon>
        <taxon>Gunneridae</taxon>
        <taxon>Pentapetalae</taxon>
        <taxon>rosids</taxon>
        <taxon>malvids</taxon>
        <taxon>Malvales</taxon>
        <taxon>Malvaceae</taxon>
        <taxon>Grewioideae</taxon>
        <taxon>Apeibeae</taxon>
        <taxon>Corchorus</taxon>
    </lineage>
</organism>
<protein>
    <submittedName>
        <fullName evidence="1">Uncharacterized protein</fullName>
    </submittedName>
</protein>
<dbReference type="EMBL" id="AWWV01010121">
    <property type="protein sequence ID" value="OMO81594.1"/>
    <property type="molecule type" value="Genomic_DNA"/>
</dbReference>
<keyword evidence="2" id="KW-1185">Reference proteome</keyword>
<dbReference type="Proteomes" id="UP000188268">
    <property type="component" value="Unassembled WGS sequence"/>
</dbReference>